<dbReference type="Proteomes" id="UP001140510">
    <property type="component" value="Unassembled WGS sequence"/>
</dbReference>
<organism evidence="1 2">
    <name type="scientific">Didymella pomorum</name>
    <dbReference type="NCBI Taxonomy" id="749634"/>
    <lineage>
        <taxon>Eukaryota</taxon>
        <taxon>Fungi</taxon>
        <taxon>Dikarya</taxon>
        <taxon>Ascomycota</taxon>
        <taxon>Pezizomycotina</taxon>
        <taxon>Dothideomycetes</taxon>
        <taxon>Pleosporomycetidae</taxon>
        <taxon>Pleosporales</taxon>
        <taxon>Pleosporineae</taxon>
        <taxon>Didymellaceae</taxon>
        <taxon>Didymella</taxon>
    </lineage>
</organism>
<evidence type="ECO:0000313" key="2">
    <source>
        <dbReference type="Proteomes" id="UP001140510"/>
    </source>
</evidence>
<dbReference type="OrthoDB" id="360540at2759"/>
<name>A0A9W8Z9B6_9PLEO</name>
<accession>A0A9W8Z9B6</accession>
<reference evidence="1" key="1">
    <citation type="submission" date="2022-10" db="EMBL/GenBank/DDBJ databases">
        <title>Tapping the CABI collections for fungal endophytes: first genome assemblies for Collariella, Neodidymelliopsis, Ascochyta clinopodiicola, Didymella pomorum, Didymosphaeria variabile, Neocosmospora piperis and Neocucurbitaria cava.</title>
        <authorList>
            <person name="Hill R."/>
        </authorList>
    </citation>
    <scope>NUCLEOTIDE SEQUENCE</scope>
    <source>
        <strain evidence="1">IMI 355091</strain>
    </source>
</reference>
<gene>
    <name evidence="1" type="ORF">N0V91_008303</name>
</gene>
<dbReference type="AlphaFoldDB" id="A0A9W8Z9B6"/>
<protein>
    <submittedName>
        <fullName evidence="1">Uncharacterized protein</fullName>
    </submittedName>
</protein>
<sequence>MRTTIIPFAAVAADYKEVKAMQDTSRPTSRSQRFNTAHHTLQDILPVIPETLTFKHKQPPWIPHVVQIPAFLLEALMRCHAAWVSTNEFPPELIQEVVEMRSSTKRGKELSLLLNGEKEWFIRLDQTSPKDPPLGGKKPTLTLECVVKKICSSMRAWNSLQADRENAQKKAERSR</sequence>
<comment type="caution">
    <text evidence="1">The sequence shown here is derived from an EMBL/GenBank/DDBJ whole genome shotgun (WGS) entry which is preliminary data.</text>
</comment>
<dbReference type="EMBL" id="JAPEVA010000081">
    <property type="protein sequence ID" value="KAJ4400924.1"/>
    <property type="molecule type" value="Genomic_DNA"/>
</dbReference>
<keyword evidence="2" id="KW-1185">Reference proteome</keyword>
<evidence type="ECO:0000313" key="1">
    <source>
        <dbReference type="EMBL" id="KAJ4400924.1"/>
    </source>
</evidence>
<proteinExistence type="predicted"/>